<dbReference type="EMBL" id="DSDK01000388">
    <property type="protein sequence ID" value="HDR51368.1"/>
    <property type="molecule type" value="Genomic_DNA"/>
</dbReference>
<evidence type="ECO:0000313" key="1">
    <source>
        <dbReference type="EMBL" id="HDR51368.1"/>
    </source>
</evidence>
<name>A0A831PQ65_9BACT</name>
<feature type="non-terminal residue" evidence="1">
    <location>
        <position position="71"/>
    </location>
</feature>
<dbReference type="Proteomes" id="UP000886047">
    <property type="component" value="Unassembled WGS sequence"/>
</dbReference>
<evidence type="ECO:0008006" key="2">
    <source>
        <dbReference type="Google" id="ProtNLM"/>
    </source>
</evidence>
<comment type="caution">
    <text evidence="1">The sequence shown here is derived from an EMBL/GenBank/DDBJ whole genome shotgun (WGS) entry which is preliminary data.</text>
</comment>
<protein>
    <recommendedName>
        <fullName evidence="2">Carboxypeptidase regulatory-like domain-containing protein</fullName>
    </recommendedName>
</protein>
<dbReference type="AlphaFoldDB" id="A0A831PQ65"/>
<accession>A0A831PQ65</accession>
<dbReference type="Gene3D" id="2.60.40.10">
    <property type="entry name" value="Immunoglobulins"/>
    <property type="match status" value="1"/>
</dbReference>
<dbReference type="InterPro" id="IPR013783">
    <property type="entry name" value="Ig-like_fold"/>
</dbReference>
<reference evidence="1" key="1">
    <citation type="journal article" date="2020" name="mSystems">
        <title>Genome- and Community-Level Interaction Insights into Carbon Utilization and Element Cycling Functions of Hydrothermarchaeota in Hydrothermal Sediment.</title>
        <authorList>
            <person name="Zhou Z."/>
            <person name="Liu Y."/>
            <person name="Xu W."/>
            <person name="Pan J."/>
            <person name="Luo Z.H."/>
            <person name="Li M."/>
        </authorList>
    </citation>
    <scope>NUCLEOTIDE SEQUENCE [LARGE SCALE GENOMIC DNA]</scope>
    <source>
        <strain evidence="1">SpSt-1217</strain>
    </source>
</reference>
<proteinExistence type="predicted"/>
<organism evidence="1">
    <name type="scientific">Mariniphaga anaerophila</name>
    <dbReference type="NCBI Taxonomy" id="1484053"/>
    <lineage>
        <taxon>Bacteria</taxon>
        <taxon>Pseudomonadati</taxon>
        <taxon>Bacteroidota</taxon>
        <taxon>Bacteroidia</taxon>
        <taxon>Marinilabiliales</taxon>
        <taxon>Prolixibacteraceae</taxon>
        <taxon>Mariniphaga</taxon>
    </lineage>
</organism>
<gene>
    <name evidence="1" type="ORF">ENN90_07070</name>
</gene>
<dbReference type="SUPFAM" id="SSF49478">
    <property type="entry name" value="Cna protein B-type domain"/>
    <property type="match status" value="1"/>
</dbReference>
<sequence>MKQFLFILIFTLPFLFGKRTPGVDLYLEDGQGRNLIAYKQTGEQGKATFGFLDRGTYRLLVEFPKQTGKWI</sequence>